<dbReference type="KEGG" id="tdl:TDEL_0G03130"/>
<protein>
    <submittedName>
        <fullName evidence="2">Uncharacterized protein</fullName>
    </submittedName>
</protein>
<organism evidence="2 3">
    <name type="scientific">Torulaspora delbrueckii</name>
    <name type="common">Yeast</name>
    <name type="synonym">Candida colliculosa</name>
    <dbReference type="NCBI Taxonomy" id="4950"/>
    <lineage>
        <taxon>Eukaryota</taxon>
        <taxon>Fungi</taxon>
        <taxon>Dikarya</taxon>
        <taxon>Ascomycota</taxon>
        <taxon>Saccharomycotina</taxon>
        <taxon>Saccharomycetes</taxon>
        <taxon>Saccharomycetales</taxon>
        <taxon>Saccharomycetaceae</taxon>
        <taxon>Torulaspora</taxon>
    </lineage>
</organism>
<evidence type="ECO:0000256" key="1">
    <source>
        <dbReference type="SAM" id="MobiDB-lite"/>
    </source>
</evidence>
<dbReference type="AlphaFoldDB" id="G8ZXR3"/>
<keyword evidence="3" id="KW-1185">Reference proteome</keyword>
<dbReference type="GeneID" id="11504975"/>
<proteinExistence type="predicted"/>
<feature type="region of interest" description="Disordered" evidence="1">
    <location>
        <begin position="465"/>
        <end position="500"/>
    </location>
</feature>
<accession>G8ZXR3</accession>
<sequence length="579" mass="65452">MGPSFISTNEGSPDTYNDERSTTPGGKKRSSNSTTDPSLTAAAAAAVASIQDVWSENFSEPLPTNKEERIQQALEFMRNEKHAHAADKNIKKHSLRQIALFFQVPKSTLYDRLKNKVTLTIDEKISVNGGPALANSYSVSSRAHSQQMKISLEKEELLLIQTHNLCHAQGNTLNLTHIRDFITSLVDGVSLGKKWVHNFTRRHDNSLIYGTLSSRFNVRMVNSKNCRCNFEYLWRCFVPLLQENIKSLPQDEPFYYITKTCVHQPSMSSIFTCFQISPANLSIKVYGKPHLVIFPDYFGKSCLQRDTPMGNGPENEAIDHEGLRDEESALDLKVNKQEKLQKQHKIDKLNEAFTKLYANVCIKNQTDSSLPPLVIFEGFNERYNWDPLICKDIVHLGRFLAVPWKQQIFQQSIAKQLINLVDNVARGSSILGVQLSEMDLALDHVELDLTDFSAELNQLLQMPTEATPPSEETQEPPQDSDLNVFTSSLRSPPPQDHDVENNFLSKATQEHHQEKEQRQQPIETAASANIFENSTLSQLQDVIHLIDTNESELYNELAEPSSKATLMDIFTKIKGILPQ</sequence>
<evidence type="ECO:0000313" key="3">
    <source>
        <dbReference type="Proteomes" id="UP000005627"/>
    </source>
</evidence>
<dbReference type="OrthoDB" id="4207519at2759"/>
<feature type="compositionally biased region" description="Polar residues" evidence="1">
    <location>
        <begin position="480"/>
        <end position="490"/>
    </location>
</feature>
<gene>
    <name evidence="2" type="primary">TDEL0G03130</name>
    <name evidence="2" type="ORF">TDEL_0G03130</name>
</gene>
<feature type="compositionally biased region" description="Low complexity" evidence="1">
    <location>
        <begin position="465"/>
        <end position="477"/>
    </location>
</feature>
<dbReference type="EMBL" id="HE616748">
    <property type="protein sequence ID" value="CCE93680.1"/>
    <property type="molecule type" value="Genomic_DNA"/>
</dbReference>
<feature type="region of interest" description="Disordered" evidence="1">
    <location>
        <begin position="1"/>
        <end position="42"/>
    </location>
</feature>
<dbReference type="eggNOG" id="ENOG502RC7S">
    <property type="taxonomic scope" value="Eukaryota"/>
</dbReference>
<evidence type="ECO:0000313" key="2">
    <source>
        <dbReference type="EMBL" id="CCE93680.1"/>
    </source>
</evidence>
<name>G8ZXR3_TORDE</name>
<dbReference type="RefSeq" id="XP_003682891.1">
    <property type="nucleotide sequence ID" value="XM_003682843.1"/>
</dbReference>
<reference evidence="2 3" key="1">
    <citation type="journal article" date="2011" name="Proc. Natl. Acad. Sci. U.S.A.">
        <title>Evolutionary erosion of yeast sex chromosomes by mating-type switching accidents.</title>
        <authorList>
            <person name="Gordon J.L."/>
            <person name="Armisen D."/>
            <person name="Proux-Wera E."/>
            <person name="Oheigeartaigh S.S."/>
            <person name="Byrne K.P."/>
            <person name="Wolfe K.H."/>
        </authorList>
    </citation>
    <scope>NUCLEOTIDE SEQUENCE [LARGE SCALE GENOMIC DNA]</scope>
    <source>
        <strain evidence="3">ATCC 10662 / CBS 1146 / NBRC 0425 / NCYC 2629 / NRRL Y-866</strain>
    </source>
</reference>
<dbReference type="Proteomes" id="UP000005627">
    <property type="component" value="Chromosome 7"/>
</dbReference>
<feature type="compositionally biased region" description="Polar residues" evidence="1">
    <location>
        <begin position="1"/>
        <end position="15"/>
    </location>
</feature>
<dbReference type="InParanoid" id="G8ZXR3"/>
<dbReference type="HOGENOM" id="CLU_471071_0_0_1"/>